<dbReference type="PANTHER" id="PTHR13799">
    <property type="entry name" value="NGG1 INTERACTING FACTOR 3"/>
    <property type="match status" value="1"/>
</dbReference>
<organism evidence="5 6">
    <name type="scientific">Ignatzschineria indica</name>
    <dbReference type="NCBI Taxonomy" id="472583"/>
    <lineage>
        <taxon>Bacteria</taxon>
        <taxon>Pseudomonadati</taxon>
        <taxon>Pseudomonadota</taxon>
        <taxon>Gammaproteobacteria</taxon>
        <taxon>Cardiobacteriales</taxon>
        <taxon>Ignatzschineriaceae</taxon>
        <taxon>Ignatzschineria</taxon>
    </lineage>
</organism>
<comment type="similarity">
    <text evidence="1">Belongs to the GTP cyclohydrolase I type 2/NIF3 family.</text>
</comment>
<dbReference type="NCBIfam" id="TIGR00486">
    <property type="entry name" value="YbgI_SA1388"/>
    <property type="match status" value="1"/>
</dbReference>
<dbReference type="EMBL" id="QEWR01000002">
    <property type="protein sequence ID" value="PWD84106.1"/>
    <property type="molecule type" value="Genomic_DNA"/>
</dbReference>
<evidence type="ECO:0000256" key="2">
    <source>
        <dbReference type="ARBA" id="ARBA00022112"/>
    </source>
</evidence>
<dbReference type="InterPro" id="IPR002678">
    <property type="entry name" value="DUF34/NIF3"/>
</dbReference>
<feature type="binding site" evidence="4">
    <location>
        <position position="101"/>
    </location>
    <ligand>
        <name>a divalent metal cation</name>
        <dbReference type="ChEBI" id="CHEBI:60240"/>
        <label>1</label>
    </ligand>
</feature>
<comment type="caution">
    <text evidence="5">The sequence shown here is derived from an EMBL/GenBank/DDBJ whole genome shotgun (WGS) entry which is preliminary data.</text>
</comment>
<dbReference type="Proteomes" id="UP000244948">
    <property type="component" value="Unassembled WGS sequence"/>
</dbReference>
<feature type="binding site" evidence="4">
    <location>
        <position position="63"/>
    </location>
    <ligand>
        <name>a divalent metal cation</name>
        <dbReference type="ChEBI" id="CHEBI:60240"/>
        <label>1</label>
    </ligand>
</feature>
<name>A0A2U2ALU2_9GAMM</name>
<evidence type="ECO:0000256" key="1">
    <source>
        <dbReference type="ARBA" id="ARBA00006964"/>
    </source>
</evidence>
<dbReference type="GO" id="GO:0046872">
    <property type="term" value="F:metal ion binding"/>
    <property type="evidence" value="ECO:0007669"/>
    <property type="project" value="UniProtKB-KW"/>
</dbReference>
<dbReference type="GO" id="GO:0005737">
    <property type="term" value="C:cytoplasm"/>
    <property type="evidence" value="ECO:0007669"/>
    <property type="project" value="TreeGrafter"/>
</dbReference>
<dbReference type="RefSeq" id="WP_109235315.1">
    <property type="nucleotide sequence ID" value="NZ_BMXZ01000001.1"/>
</dbReference>
<gene>
    <name evidence="5" type="ORF">DC082_00730</name>
</gene>
<dbReference type="AlphaFoldDB" id="A0A2U2ALU2"/>
<dbReference type="InterPro" id="IPR036069">
    <property type="entry name" value="DUF34/NIF3_sf"/>
</dbReference>
<keyword evidence="3 4" id="KW-0479">Metal-binding</keyword>
<dbReference type="PANTHER" id="PTHR13799:SF14">
    <property type="entry name" value="GTP CYCLOHYDROLASE 1 TYPE 2 HOMOLOG"/>
    <property type="match status" value="1"/>
</dbReference>
<feature type="binding site" evidence="4">
    <location>
        <position position="64"/>
    </location>
    <ligand>
        <name>a divalent metal cation</name>
        <dbReference type="ChEBI" id="CHEBI:60240"/>
        <label>2</label>
    </ligand>
</feature>
<sequence length="249" mass="27687">MNNLQLEKIINEKLESNGIKDYVPNGLQVEGRSEVKHIVAGVTASLELIECALERNADALLVHHGYFWKSESPLIRGMKYERIKKLIEGGINLYAYHLPLDLHPELGNNAQLAELWEIENVAPISTDNPLVLTGDLAEAVDVVSFAKMIKHTLGREPFVEASGPKLIKRVAWCSGAAQDALEEVAMQGYDAFITGEVSERTIYIARELGIHFFAAGHHATERAGVAKLGEWLAKHYDLEVEFIDIHNPI</sequence>
<evidence type="ECO:0000256" key="3">
    <source>
        <dbReference type="ARBA" id="ARBA00022723"/>
    </source>
</evidence>
<reference evidence="5 6" key="1">
    <citation type="journal article" date="2018" name="Genome Announc.">
        <title>Ignatzschineria cameli sp. nov., isolated from necrotic foot tissue of dromedaries (Camelus dromedarius) and associated maggots (Wohlfahrtia species) in Dubai.</title>
        <authorList>
            <person name="Tsang C.C."/>
            <person name="Tang J.Y."/>
            <person name="Fong J.Y."/>
            <person name="Kinne J."/>
            <person name="Lee H.H."/>
            <person name="Joseph M."/>
            <person name="Jose S."/>
            <person name="Schuster R.K."/>
            <person name="Tang Y."/>
            <person name="Sivakumar S."/>
            <person name="Chen J.H."/>
            <person name="Teng J.L."/>
            <person name="Lau S.K."/>
            <person name="Wernery U."/>
            <person name="Woo P.C."/>
        </authorList>
    </citation>
    <scope>NUCLEOTIDE SEQUENCE [LARGE SCALE GENOMIC DNA]</scope>
    <source>
        <strain evidence="5 6">KCTC 22643</strain>
    </source>
</reference>
<protein>
    <recommendedName>
        <fullName evidence="2">GTP cyclohydrolase 1 type 2 homolog</fullName>
    </recommendedName>
</protein>
<accession>A0A2U2ALU2</accession>
<keyword evidence="6" id="KW-1185">Reference proteome</keyword>
<dbReference type="SUPFAM" id="SSF102705">
    <property type="entry name" value="NIF3 (NGG1p interacting factor 3)-like"/>
    <property type="match status" value="1"/>
</dbReference>
<dbReference type="Pfam" id="PF01784">
    <property type="entry name" value="DUF34_NIF3"/>
    <property type="match status" value="1"/>
</dbReference>
<feature type="binding site" evidence="4">
    <location>
        <position position="217"/>
    </location>
    <ligand>
        <name>a divalent metal cation</name>
        <dbReference type="ChEBI" id="CHEBI:60240"/>
        <label>1</label>
    </ligand>
</feature>
<evidence type="ECO:0000256" key="4">
    <source>
        <dbReference type="PIRSR" id="PIRSR602678-1"/>
    </source>
</evidence>
<evidence type="ECO:0000313" key="6">
    <source>
        <dbReference type="Proteomes" id="UP000244948"/>
    </source>
</evidence>
<dbReference type="Gene3D" id="3.40.1390.30">
    <property type="entry name" value="NIF3 (NGG1p interacting factor 3)-like"/>
    <property type="match status" value="2"/>
</dbReference>
<proteinExistence type="inferred from homology"/>
<dbReference type="FunFam" id="3.40.1390.30:FF:000002">
    <property type="entry name" value="Nif3-like dinuclear metal center protein"/>
    <property type="match status" value="1"/>
</dbReference>
<feature type="binding site" evidence="4">
    <location>
        <position position="221"/>
    </location>
    <ligand>
        <name>a divalent metal cation</name>
        <dbReference type="ChEBI" id="CHEBI:60240"/>
        <label>1</label>
    </ligand>
</feature>
<evidence type="ECO:0000313" key="5">
    <source>
        <dbReference type="EMBL" id="PWD84106.1"/>
    </source>
</evidence>